<reference evidence="4" key="1">
    <citation type="submission" date="2019-07" db="EMBL/GenBank/DDBJ databases">
        <title>Arthrobacter KR32 sp. nov., isolated from mountain cheese made of cows milk.</title>
        <authorList>
            <person name="Flegler A."/>
        </authorList>
    </citation>
    <scope>NUCLEOTIDE SEQUENCE [LARGE SCALE GENOMIC DNA]</scope>
    <source>
        <strain evidence="4">KR32</strain>
    </source>
</reference>
<feature type="domain" description="SseB protein N-terminal" evidence="2">
    <location>
        <begin position="86"/>
        <end position="203"/>
    </location>
</feature>
<keyword evidence="4" id="KW-1185">Reference proteome</keyword>
<evidence type="ECO:0000259" key="2">
    <source>
        <dbReference type="Pfam" id="PF07179"/>
    </source>
</evidence>
<evidence type="ECO:0000313" key="4">
    <source>
        <dbReference type="Proteomes" id="UP000326464"/>
    </source>
</evidence>
<comment type="caution">
    <text evidence="3">The sequence shown here is derived from an EMBL/GenBank/DDBJ whole genome shotgun (WGS) entry which is preliminary data.</text>
</comment>
<dbReference type="RefSeq" id="WP_191932006.1">
    <property type="nucleotide sequence ID" value="NZ_VJXX01000005.1"/>
</dbReference>
<accession>A0A7X1NS29</accession>
<dbReference type="EMBL" id="VJXX01000005">
    <property type="protein sequence ID" value="MPY11869.1"/>
    <property type="molecule type" value="Genomic_DNA"/>
</dbReference>
<protein>
    <submittedName>
        <fullName evidence="3">SseB family protein</fullName>
    </submittedName>
</protein>
<proteinExistence type="predicted"/>
<gene>
    <name evidence="3" type="ORF">FNH21_14275</name>
</gene>
<dbReference type="Proteomes" id="UP000326464">
    <property type="component" value="Unassembled WGS sequence"/>
</dbReference>
<evidence type="ECO:0000313" key="3">
    <source>
        <dbReference type="EMBL" id="MPY11869.1"/>
    </source>
</evidence>
<dbReference type="InterPro" id="IPR009839">
    <property type="entry name" value="SseB_N"/>
</dbReference>
<feature type="region of interest" description="Disordered" evidence="1">
    <location>
        <begin position="13"/>
        <end position="55"/>
    </location>
</feature>
<name>A0A7X1NS29_9MICC</name>
<organism evidence="3 4">
    <name type="scientific">Arthrobacter bussei</name>
    <dbReference type="NCBI Taxonomy" id="2594179"/>
    <lineage>
        <taxon>Bacteria</taxon>
        <taxon>Bacillati</taxon>
        <taxon>Actinomycetota</taxon>
        <taxon>Actinomycetes</taxon>
        <taxon>Micrococcales</taxon>
        <taxon>Micrococcaceae</taxon>
        <taxon>Arthrobacter</taxon>
    </lineage>
</organism>
<evidence type="ECO:0000256" key="1">
    <source>
        <dbReference type="SAM" id="MobiDB-lite"/>
    </source>
</evidence>
<dbReference type="Pfam" id="PF07179">
    <property type="entry name" value="SseB"/>
    <property type="match status" value="1"/>
</dbReference>
<sequence length="308" mass="31192">MTARRLPAHIAAALAGRQDGPDGGNTADSAGRPWAGRDLSGPDNPLHAFDDDDGSADPGLVAAVAGLLGGPAATEGPVDQPGPGERRVLAALATARVFIPIVAQLTVTGEAENAAGSAVPQGALHSDKEADMALVTLTAPDGRKALPVFSSTGALERWHPEARPVAAYASRAALAAAADGAELLVLDPGAALTVVVRRPAVWALAQQVAWTPSYEDPALVTLVETAAAGQEEILSVALRPAAGVLSRAADGSIASGGGPGPELRMDVRLRPGLPAEGVREAVTALRSTLLGLPDFVERVDSLDIKLMG</sequence>
<dbReference type="AlphaFoldDB" id="A0A7X1NS29"/>